<keyword evidence="5" id="KW-1185">Reference proteome</keyword>
<dbReference type="CDD" id="cd11614">
    <property type="entry name" value="SAF_CpaB_FlgA_like"/>
    <property type="match status" value="1"/>
</dbReference>
<organism evidence="4 5">
    <name type="scientific">Roseimaritima multifibrata</name>
    <dbReference type="NCBI Taxonomy" id="1930274"/>
    <lineage>
        <taxon>Bacteria</taxon>
        <taxon>Pseudomonadati</taxon>
        <taxon>Planctomycetota</taxon>
        <taxon>Planctomycetia</taxon>
        <taxon>Pirellulales</taxon>
        <taxon>Pirellulaceae</taxon>
        <taxon>Roseimaritima</taxon>
    </lineage>
</organism>
<dbReference type="SMART" id="SM00858">
    <property type="entry name" value="SAF"/>
    <property type="match status" value="3"/>
</dbReference>
<evidence type="ECO:0000259" key="3">
    <source>
        <dbReference type="SMART" id="SM00858"/>
    </source>
</evidence>
<keyword evidence="2" id="KW-0472">Membrane</keyword>
<evidence type="ECO:0000313" key="4">
    <source>
        <dbReference type="EMBL" id="QDS91716.1"/>
    </source>
</evidence>
<dbReference type="KEGG" id="rml:FF011L_04490"/>
<feature type="region of interest" description="Disordered" evidence="1">
    <location>
        <begin position="551"/>
        <end position="573"/>
    </location>
</feature>
<dbReference type="AlphaFoldDB" id="A0A517MA09"/>
<dbReference type="InterPro" id="IPR013974">
    <property type="entry name" value="SAF"/>
</dbReference>
<dbReference type="OrthoDB" id="283051at2"/>
<dbReference type="EMBL" id="CP036262">
    <property type="protein sequence ID" value="QDS91716.1"/>
    <property type="molecule type" value="Genomic_DNA"/>
</dbReference>
<evidence type="ECO:0000256" key="2">
    <source>
        <dbReference type="SAM" id="Phobius"/>
    </source>
</evidence>
<name>A0A517MA09_9BACT</name>
<dbReference type="RefSeq" id="WP_145349819.1">
    <property type="nucleotide sequence ID" value="NZ_CP036262.1"/>
</dbReference>
<keyword evidence="2" id="KW-1133">Transmembrane helix</keyword>
<proteinExistence type="predicted"/>
<feature type="transmembrane region" description="Helical" evidence="2">
    <location>
        <begin position="12"/>
        <end position="38"/>
    </location>
</feature>
<protein>
    <recommendedName>
        <fullName evidence="3">SAF domain-containing protein</fullName>
    </recommendedName>
</protein>
<feature type="domain" description="SAF" evidence="3">
    <location>
        <begin position="298"/>
        <end position="368"/>
    </location>
</feature>
<evidence type="ECO:0000313" key="5">
    <source>
        <dbReference type="Proteomes" id="UP000320672"/>
    </source>
</evidence>
<feature type="domain" description="SAF" evidence="3">
    <location>
        <begin position="58"/>
        <end position="127"/>
    </location>
</feature>
<keyword evidence="2" id="KW-0812">Transmembrane</keyword>
<evidence type="ECO:0000256" key="1">
    <source>
        <dbReference type="SAM" id="MobiDB-lite"/>
    </source>
</evidence>
<reference evidence="4 5" key="1">
    <citation type="submission" date="2019-02" db="EMBL/GenBank/DDBJ databases">
        <title>Deep-cultivation of Planctomycetes and their phenomic and genomic characterization uncovers novel biology.</title>
        <authorList>
            <person name="Wiegand S."/>
            <person name="Jogler M."/>
            <person name="Boedeker C."/>
            <person name="Pinto D."/>
            <person name="Vollmers J."/>
            <person name="Rivas-Marin E."/>
            <person name="Kohn T."/>
            <person name="Peeters S.H."/>
            <person name="Heuer A."/>
            <person name="Rast P."/>
            <person name="Oberbeckmann S."/>
            <person name="Bunk B."/>
            <person name="Jeske O."/>
            <person name="Meyerdierks A."/>
            <person name="Storesund J.E."/>
            <person name="Kallscheuer N."/>
            <person name="Luecker S."/>
            <person name="Lage O.M."/>
            <person name="Pohl T."/>
            <person name="Merkel B.J."/>
            <person name="Hornburger P."/>
            <person name="Mueller R.-W."/>
            <person name="Bruemmer F."/>
            <person name="Labrenz M."/>
            <person name="Spormann A.M."/>
            <person name="Op den Camp H."/>
            <person name="Overmann J."/>
            <person name="Amann R."/>
            <person name="Jetten M.S.M."/>
            <person name="Mascher T."/>
            <person name="Medema M.H."/>
            <person name="Devos D.P."/>
            <person name="Kaster A.-K."/>
            <person name="Ovreas L."/>
            <person name="Rohde M."/>
            <person name="Galperin M.Y."/>
            <person name="Jogler C."/>
        </authorList>
    </citation>
    <scope>NUCLEOTIDE SEQUENCE [LARGE SCALE GENOMIC DNA]</scope>
    <source>
        <strain evidence="4 5">FF011L</strain>
    </source>
</reference>
<sequence length="872" mass="92975">MAKQRRTAVRGSYLPIILMAVTVIGMLGFSGMAVAWTLGYFDAASKPNVAAVDRTGQLAFPAIVRPMNAHEAVTKDDFIHPQTKQLNVVWLPEATEKVVSRKMSDLIGRVLRRDKQAGMVLSEADFLEKGTRPGLVAGIPAGKFAMSIPAAEIAGLDQLRGGDRFDLLVSLPKRDDGGQIANSEPAALFGGIKPPSLRVGQLSRRHGVMHLVTDGMLVTLFSGKERSTSGPSGLTVAPGGSKSKKSTPAIVYAELAVSPDEIGPLTEAISLGTKLTCVLRSGLPSDDVGDATSTEGMVPVITAAKEVSAFSALTDENLMDDSTGQLHYYYFPAEKISDEWITEPSQLYGRVVARPLRRGALISENDLLPPGTRPGISAGLQPGMAGMSLSKANVLGFENLSVGDQFSILTRVPGEVTASSPSTTWATLLGGQPTEDDARIAEMVRTGIREVVRSAIYLAQTDGDSVIIGVPEMEVAKLAQLIRDKAEVFAVARSSQQELDSTGIPGIPASRVKGAGNIDTSRQEFRSAQQGKESLGDFRYVRASPSETAFSSQRLVSQNQSGNPFESPEGQGDKVSVPILVQEVPAYEELWIDDFIDPTTGRIQTFYFDPANVDDDWELDIRKLIDRVPLRPLRAGRPVKSIDLAPPGSPAGPALGLEPGMRAVTVNATQLVGLETLRVGAVFDLVSARGVQVNSLADSVRQSIASSDAVKEATKLPAGRVAASRTVASGVRLLSNTGVTQIMVPKSTGKKETQTQTRLAADGSTVTETLIADPVVFEERTVQQFVLAIKSEFVGSVLGLLDDQNPMYVSVRPLTHDNGSDDASDEVDRPVRAVIQEHVRGTDITSEVFLTDRPEPLSTLDSAAAKHAREAG</sequence>
<feature type="compositionally biased region" description="Polar residues" evidence="1">
    <location>
        <begin position="551"/>
        <end position="564"/>
    </location>
</feature>
<accession>A0A517MA09</accession>
<dbReference type="Proteomes" id="UP000320672">
    <property type="component" value="Chromosome"/>
</dbReference>
<feature type="domain" description="SAF" evidence="3">
    <location>
        <begin position="575"/>
        <end position="645"/>
    </location>
</feature>
<gene>
    <name evidence="4" type="ORF">FF011L_04490</name>
</gene>